<gene>
    <name evidence="2" type="ORF">LCGC14_2495680</name>
</gene>
<feature type="non-terminal residue" evidence="2">
    <location>
        <position position="421"/>
    </location>
</feature>
<organism evidence="2">
    <name type="scientific">marine sediment metagenome</name>
    <dbReference type="NCBI Taxonomy" id="412755"/>
    <lineage>
        <taxon>unclassified sequences</taxon>
        <taxon>metagenomes</taxon>
        <taxon>ecological metagenomes</taxon>
    </lineage>
</organism>
<dbReference type="AlphaFoldDB" id="A0A0F9DX81"/>
<protein>
    <recommendedName>
        <fullName evidence="3">Integrase catalytic domain-containing protein</fullName>
    </recommendedName>
</protein>
<reference evidence="2" key="1">
    <citation type="journal article" date="2015" name="Nature">
        <title>Complex archaea that bridge the gap between prokaryotes and eukaryotes.</title>
        <authorList>
            <person name="Spang A."/>
            <person name="Saw J.H."/>
            <person name="Jorgensen S.L."/>
            <person name="Zaremba-Niedzwiedzka K."/>
            <person name="Martijn J."/>
            <person name="Lind A.E."/>
            <person name="van Eijk R."/>
            <person name="Schleper C."/>
            <person name="Guy L."/>
            <person name="Ettema T.J."/>
        </authorList>
    </citation>
    <scope>NUCLEOTIDE SEQUENCE</scope>
</reference>
<name>A0A0F9DX81_9ZZZZ</name>
<evidence type="ECO:0000256" key="1">
    <source>
        <dbReference type="SAM" id="MobiDB-lite"/>
    </source>
</evidence>
<comment type="caution">
    <text evidence="2">The sequence shown here is derived from an EMBL/GenBank/DDBJ whole genome shotgun (WGS) entry which is preliminary data.</text>
</comment>
<sequence length="421" mass="49290">MGVREISRRLNVSRNTVRGIIAQKGSLPDLPRKDKLNIDTEVLRRLYHECDGWVQRIHEKLSEEENKEIGYSTLTRMVRELDLGGSRKRRCDRVADEPGAEMQHDTSVYTLKIGGKQLRVVASLLYFRYSKIRFLKFYRVFNRFKMKCFFHEALIFWGHAAVRCIIDNTNLARLRGSGKNAIITLEMERFARQYGFEFVCHEIGHANRKAGNERSFYTVETNFFPGRSFESLEDLNQQAFDWATVRMPGRTVGKAKLMPLKAFEYEQPYLKKVRRYLPAPYLSHQRGTDQYGYASCDGNYYWVPGTSRADVTILEYSEVLKIYHKRKMLIEYPLPPYGVKNEPFSPPGEPKPQHQPKHRKKPTQAEEKKLESIGEEVQSYLRFVLAQKGIPKHRFIRRLYALSQKITATLFIKTVERAHTY</sequence>
<dbReference type="PANTHER" id="PTHR35004:SF7">
    <property type="entry name" value="INTEGRASE PROTEIN"/>
    <property type="match status" value="1"/>
</dbReference>
<evidence type="ECO:0008006" key="3">
    <source>
        <dbReference type="Google" id="ProtNLM"/>
    </source>
</evidence>
<feature type="region of interest" description="Disordered" evidence="1">
    <location>
        <begin position="341"/>
        <end position="369"/>
    </location>
</feature>
<dbReference type="EMBL" id="LAZR01039667">
    <property type="protein sequence ID" value="KKL16428.1"/>
    <property type="molecule type" value="Genomic_DNA"/>
</dbReference>
<dbReference type="PANTHER" id="PTHR35004">
    <property type="entry name" value="TRANSPOSASE RV3428C-RELATED"/>
    <property type="match status" value="1"/>
</dbReference>
<proteinExistence type="predicted"/>
<accession>A0A0F9DX81</accession>
<evidence type="ECO:0000313" key="2">
    <source>
        <dbReference type="EMBL" id="KKL16428.1"/>
    </source>
</evidence>